<reference evidence="2 3" key="1">
    <citation type="journal article" date="2021" name="Nat. Commun.">
        <title>Genetic determinants of endophytism in the Arabidopsis root mycobiome.</title>
        <authorList>
            <person name="Mesny F."/>
            <person name="Miyauchi S."/>
            <person name="Thiergart T."/>
            <person name="Pickel B."/>
            <person name="Atanasova L."/>
            <person name="Karlsson M."/>
            <person name="Huettel B."/>
            <person name="Barry K.W."/>
            <person name="Haridas S."/>
            <person name="Chen C."/>
            <person name="Bauer D."/>
            <person name="Andreopoulos W."/>
            <person name="Pangilinan J."/>
            <person name="LaButti K."/>
            <person name="Riley R."/>
            <person name="Lipzen A."/>
            <person name="Clum A."/>
            <person name="Drula E."/>
            <person name="Henrissat B."/>
            <person name="Kohler A."/>
            <person name="Grigoriev I.V."/>
            <person name="Martin F.M."/>
            <person name="Hacquard S."/>
        </authorList>
    </citation>
    <scope>NUCLEOTIDE SEQUENCE [LARGE SCALE GENOMIC DNA]</scope>
    <source>
        <strain evidence="2 3">MPI-SDFR-AT-0080</strain>
    </source>
</reference>
<proteinExistence type="predicted"/>
<accession>A0ABQ8GDZ9</accession>
<feature type="region of interest" description="Disordered" evidence="1">
    <location>
        <begin position="385"/>
        <end position="409"/>
    </location>
</feature>
<dbReference type="Proteomes" id="UP000774617">
    <property type="component" value="Unassembled WGS sequence"/>
</dbReference>
<organism evidence="2 3">
    <name type="scientific">Macrophomina phaseolina</name>
    <dbReference type="NCBI Taxonomy" id="35725"/>
    <lineage>
        <taxon>Eukaryota</taxon>
        <taxon>Fungi</taxon>
        <taxon>Dikarya</taxon>
        <taxon>Ascomycota</taxon>
        <taxon>Pezizomycotina</taxon>
        <taxon>Dothideomycetes</taxon>
        <taxon>Dothideomycetes incertae sedis</taxon>
        <taxon>Botryosphaeriales</taxon>
        <taxon>Botryosphaeriaceae</taxon>
        <taxon>Macrophomina</taxon>
    </lineage>
</organism>
<dbReference type="EMBL" id="JAGTJR010000010">
    <property type="protein sequence ID" value="KAH7053179.1"/>
    <property type="molecule type" value="Genomic_DNA"/>
</dbReference>
<evidence type="ECO:0000256" key="1">
    <source>
        <dbReference type="SAM" id="MobiDB-lite"/>
    </source>
</evidence>
<feature type="compositionally biased region" description="Basic and acidic residues" evidence="1">
    <location>
        <begin position="328"/>
        <end position="340"/>
    </location>
</feature>
<evidence type="ECO:0000313" key="3">
    <source>
        <dbReference type="Proteomes" id="UP000774617"/>
    </source>
</evidence>
<gene>
    <name evidence="2" type="ORF">B0J12DRAFT_727454</name>
</gene>
<evidence type="ECO:0000313" key="2">
    <source>
        <dbReference type="EMBL" id="KAH7053179.1"/>
    </source>
</evidence>
<comment type="caution">
    <text evidence="2">The sequence shown here is derived from an EMBL/GenBank/DDBJ whole genome shotgun (WGS) entry which is preliminary data.</text>
</comment>
<feature type="region of interest" description="Disordered" evidence="1">
    <location>
        <begin position="309"/>
        <end position="369"/>
    </location>
</feature>
<name>A0ABQ8GDZ9_9PEZI</name>
<keyword evidence="3" id="KW-1185">Reference proteome</keyword>
<sequence length="577" mass="63060">MAAPRSRPNVRDVILDEVIAEPVLVGWNDKESGRYQHLGRLSEAVLKNRGKLTLWVGVAKASEPGLLVNFHLPITTRPAQPKTRKDMYLVLPAERLHLDVSVVLPNEIPDTTRSQLQDNSQSSLSLVHVRIALGSSAYVVMPQLPRKLERPLAGAPSRLLSSLKVLTEVKEFDMYLRPGLVTDQLKVVSARLAQEDFKTPGLDLHATYPGGLGGINLWDSYPCRRIDSGKLAWNPLVEDAPPPYHAVVRESPPPKASALLKAATPPQIEAHYPSDTSSGATRITWRISPPPLQGHIRAIDTTPQIPPTHIQAQKRKAADAVSDNEGPAESKFRSGPDQDGPHAVIYDGTTDPDSPAAESPEPGEIYQSNLPPALQASAGALYDLVQPGSTTDADSSPPHLPPPPPDHEGVRLSISIAHFLQRRNPSARPDTSHLTLPSMFLELKEFLMLAWQYDNAAHDTHLSHLLALGACAREGNVALFDTAMRDCQRRLLRQSRKKVSPGGDLVEQVEALLDWLNRRVCRNAGALMMPALVELKIKAEEVEGLKEAAQREKAEEAWRGRLAAVCAAAFWGFGGLV</sequence>
<protein>
    <submittedName>
        <fullName evidence="2">Uncharacterized protein</fullName>
    </submittedName>
</protein>